<dbReference type="PANTHER" id="PTHR43229:SF6">
    <property type="entry name" value="ABC-TYPE MULTIDRUG TRANSPORT SYSTEM, PERMEASE COMPONENT"/>
    <property type="match status" value="1"/>
</dbReference>
<comment type="caution">
    <text evidence="7">The sequence shown here is derived from an EMBL/GenBank/DDBJ whole genome shotgun (WGS) entry which is preliminary data.</text>
</comment>
<dbReference type="Proteomes" id="UP001595764">
    <property type="component" value="Unassembled WGS sequence"/>
</dbReference>
<feature type="domain" description="ABC-2 type transporter transmembrane" evidence="6">
    <location>
        <begin position="17"/>
        <end position="212"/>
    </location>
</feature>
<keyword evidence="8" id="KW-1185">Reference proteome</keyword>
<evidence type="ECO:0000313" key="7">
    <source>
        <dbReference type="EMBL" id="MFC3514309.1"/>
    </source>
</evidence>
<dbReference type="EMBL" id="JBHRWI010000039">
    <property type="protein sequence ID" value="MFC3514309.1"/>
    <property type="molecule type" value="Genomic_DNA"/>
</dbReference>
<dbReference type="InterPro" id="IPR051784">
    <property type="entry name" value="Nod_factor_ABC_transporter"/>
</dbReference>
<keyword evidence="4 5" id="KW-0472">Membrane</keyword>
<feature type="transmembrane region" description="Helical" evidence="5">
    <location>
        <begin position="57"/>
        <end position="79"/>
    </location>
</feature>
<evidence type="ECO:0000256" key="1">
    <source>
        <dbReference type="ARBA" id="ARBA00004141"/>
    </source>
</evidence>
<keyword evidence="2 5" id="KW-0812">Transmembrane</keyword>
<protein>
    <submittedName>
        <fullName evidence="7">ABC transporter permease</fullName>
    </submittedName>
</protein>
<name>A0ABV7QPP9_9PSEU</name>
<gene>
    <name evidence="7" type="ORF">ACFORO_29360</name>
</gene>
<feature type="transmembrane region" description="Helical" evidence="5">
    <location>
        <begin position="231"/>
        <end position="250"/>
    </location>
</feature>
<proteinExistence type="predicted"/>
<evidence type="ECO:0000256" key="5">
    <source>
        <dbReference type="SAM" id="Phobius"/>
    </source>
</evidence>
<sequence>MSAAVHVVLAEARKGLRVNWYYKFNMVMQLVTLTAIFLFLVFFLGHGSMDRGQLTSALLGYVVWFYAVNMVSWVGIDLVSEAQTGTLEQMCMSVSPPELLLVGRAVAALVTTTGLVAVLDLVLLASFGVSVPVSGGGLLMLALTLSGLFGFGLMIGGAMLVFKHVGALANLMINMIIFTNGTLLPVDEFPRWLTTIANSLPSTQGVTMLRESVLQGRSLGAMWSDGGLPGLLLNTAIYVGLGVLVFEVGIRRARVRGSLGQY</sequence>
<accession>A0ABV7QPP9</accession>
<dbReference type="InterPro" id="IPR013525">
    <property type="entry name" value="ABC2_TM"/>
</dbReference>
<dbReference type="Pfam" id="PF01061">
    <property type="entry name" value="ABC2_membrane"/>
    <property type="match status" value="1"/>
</dbReference>
<feature type="transmembrane region" description="Helical" evidence="5">
    <location>
        <begin position="26"/>
        <end position="45"/>
    </location>
</feature>
<feature type="transmembrane region" description="Helical" evidence="5">
    <location>
        <begin position="99"/>
        <end position="125"/>
    </location>
</feature>
<reference evidence="8" key="1">
    <citation type="journal article" date="2019" name="Int. J. Syst. Evol. Microbiol.">
        <title>The Global Catalogue of Microorganisms (GCM) 10K type strain sequencing project: providing services to taxonomists for standard genome sequencing and annotation.</title>
        <authorList>
            <consortium name="The Broad Institute Genomics Platform"/>
            <consortium name="The Broad Institute Genome Sequencing Center for Infectious Disease"/>
            <person name="Wu L."/>
            <person name="Ma J."/>
        </authorList>
    </citation>
    <scope>NUCLEOTIDE SEQUENCE [LARGE SCALE GENOMIC DNA]</scope>
    <source>
        <strain evidence="8">CGMCC 4.7682</strain>
    </source>
</reference>
<evidence type="ECO:0000256" key="2">
    <source>
        <dbReference type="ARBA" id="ARBA00022692"/>
    </source>
</evidence>
<dbReference type="RefSeq" id="WP_377872241.1">
    <property type="nucleotide sequence ID" value="NZ_JBHMAY010000037.1"/>
</dbReference>
<organism evidence="7 8">
    <name type="scientific">Amycolatopsis halotolerans</name>
    <dbReference type="NCBI Taxonomy" id="330083"/>
    <lineage>
        <taxon>Bacteria</taxon>
        <taxon>Bacillati</taxon>
        <taxon>Actinomycetota</taxon>
        <taxon>Actinomycetes</taxon>
        <taxon>Pseudonocardiales</taxon>
        <taxon>Pseudonocardiaceae</taxon>
        <taxon>Amycolatopsis</taxon>
    </lineage>
</organism>
<evidence type="ECO:0000259" key="6">
    <source>
        <dbReference type="Pfam" id="PF01061"/>
    </source>
</evidence>
<evidence type="ECO:0000256" key="4">
    <source>
        <dbReference type="ARBA" id="ARBA00023136"/>
    </source>
</evidence>
<evidence type="ECO:0000256" key="3">
    <source>
        <dbReference type="ARBA" id="ARBA00022989"/>
    </source>
</evidence>
<keyword evidence="3 5" id="KW-1133">Transmembrane helix</keyword>
<feature type="transmembrane region" description="Helical" evidence="5">
    <location>
        <begin position="137"/>
        <end position="162"/>
    </location>
</feature>
<dbReference type="PANTHER" id="PTHR43229">
    <property type="entry name" value="NODULATION PROTEIN J"/>
    <property type="match status" value="1"/>
</dbReference>
<comment type="subcellular location">
    <subcellularLocation>
        <location evidence="1">Membrane</location>
        <topology evidence="1">Multi-pass membrane protein</topology>
    </subcellularLocation>
</comment>
<evidence type="ECO:0000313" key="8">
    <source>
        <dbReference type="Proteomes" id="UP001595764"/>
    </source>
</evidence>